<accession>A0A7T1F2R0</accession>
<dbReference type="SUPFAM" id="SSF143120">
    <property type="entry name" value="YefM-like"/>
    <property type="match status" value="1"/>
</dbReference>
<gene>
    <name evidence="2" type="ORF">RT761_01475</name>
</gene>
<comment type="similarity">
    <text evidence="1">Belongs to the phD/YefM antitoxin family.</text>
</comment>
<dbReference type="Proteomes" id="UP000594463">
    <property type="component" value="Chromosome"/>
</dbReference>
<dbReference type="AlphaFoldDB" id="A0A7T1F2R0"/>
<sequence>MKVINMREAKSKLSSLIKSKETIIVTMRNKPVARIEALSPIEASLLQAQEALRNTGISDEDALEILEKVRQKIYASPD</sequence>
<organism evidence="2 3">
    <name type="scientific">Atribacter laminatus</name>
    <dbReference type="NCBI Taxonomy" id="2847778"/>
    <lineage>
        <taxon>Bacteria</taxon>
        <taxon>Pseudomonadati</taxon>
        <taxon>Atribacterota</taxon>
        <taxon>Atribacteria</taxon>
        <taxon>Atribacterales</taxon>
        <taxon>Atribacteraceae</taxon>
        <taxon>Atribacter</taxon>
    </lineage>
</organism>
<keyword evidence="3" id="KW-1185">Reference proteome</keyword>
<dbReference type="EMBL" id="CP065383">
    <property type="protein sequence ID" value="QPM68258.1"/>
    <property type="molecule type" value="Genomic_DNA"/>
</dbReference>
<evidence type="ECO:0000256" key="1">
    <source>
        <dbReference type="ARBA" id="ARBA00009981"/>
    </source>
</evidence>
<dbReference type="KEGG" id="alam:RT761_01475"/>
<dbReference type="RefSeq" id="WP_218110772.1">
    <property type="nucleotide sequence ID" value="NZ_CP065383.1"/>
</dbReference>
<protein>
    <recommendedName>
        <fullName evidence="4">Antitoxin</fullName>
    </recommendedName>
</protein>
<evidence type="ECO:0008006" key="4">
    <source>
        <dbReference type="Google" id="ProtNLM"/>
    </source>
</evidence>
<proteinExistence type="inferred from homology"/>
<name>A0A7T1F2R0_ATRLM</name>
<dbReference type="InterPro" id="IPR036165">
    <property type="entry name" value="YefM-like_sf"/>
</dbReference>
<evidence type="ECO:0000313" key="3">
    <source>
        <dbReference type="Proteomes" id="UP000594463"/>
    </source>
</evidence>
<evidence type="ECO:0000313" key="2">
    <source>
        <dbReference type="EMBL" id="QPM68258.1"/>
    </source>
</evidence>
<reference evidence="2 3" key="1">
    <citation type="journal article" date="2021" name="Nat. Commun.">
        <title>Isolation of a member of the candidate phylum Atribacteria reveals a unique cell membrane structure.</title>
        <authorList>
            <person name="Taiki K."/>
            <person name="Nobu M.K."/>
            <person name="Kusada H."/>
            <person name="Meng X.-Y."/>
            <person name="Hosoki N."/>
            <person name="Uematsu K."/>
            <person name="Yoshioka H."/>
            <person name="Kamagata Y."/>
            <person name="Tamaki H."/>
        </authorList>
    </citation>
    <scope>NUCLEOTIDE SEQUENCE [LARGE SCALE GENOMIC DNA]</scope>
    <source>
        <strain evidence="2 3">RT761</strain>
    </source>
</reference>